<dbReference type="AlphaFoldDB" id="A1K5Z5"/>
<dbReference type="EMBL" id="AM406670">
    <property type="protein sequence ID" value="CAL94250.1"/>
    <property type="molecule type" value="Genomic_DNA"/>
</dbReference>
<keyword evidence="1" id="KW-0472">Membrane</keyword>
<dbReference type="RefSeq" id="WP_011765366.1">
    <property type="nucleotide sequence ID" value="NC_008702.1"/>
</dbReference>
<evidence type="ECO:0000256" key="1">
    <source>
        <dbReference type="SAM" id="Phobius"/>
    </source>
</evidence>
<keyword evidence="1" id="KW-0812">Transmembrane</keyword>
<dbReference type="KEGG" id="aoa:dqs_1758"/>
<reference evidence="2 3" key="1">
    <citation type="journal article" date="2006" name="Nat. Biotechnol.">
        <title>Complete genome of the mutualistic, N2-fixing grass endophyte Azoarcus sp. strain BH72.</title>
        <authorList>
            <person name="Krause A."/>
            <person name="Ramakumar A."/>
            <person name="Bartels D."/>
            <person name="Battistoni F."/>
            <person name="Bekel T."/>
            <person name="Boch J."/>
            <person name="Boehm M."/>
            <person name="Friedrich F."/>
            <person name="Hurek T."/>
            <person name="Krause L."/>
            <person name="Linke B."/>
            <person name="McHardy A.C."/>
            <person name="Sarkar A."/>
            <person name="Schneiker S."/>
            <person name="Syed A.A."/>
            <person name="Thauer R."/>
            <person name="Vorhoelter F.-J."/>
            <person name="Weidner S."/>
            <person name="Puehler A."/>
            <person name="Reinhold-Hurek B."/>
            <person name="Kaiser O."/>
            <person name="Goesmann A."/>
        </authorList>
    </citation>
    <scope>NUCLEOTIDE SEQUENCE [LARGE SCALE GENOMIC DNA]</scope>
    <source>
        <strain evidence="2 3">BH72</strain>
    </source>
</reference>
<sequence length="146" mass="14820">MRAPAEVVAVRGGSAWVKVTRTGGCGRCDEPGGCRSFSLDQAFGRRDALFRLPNDIDARPGDRVDVLIAEGAPLRAALRSYGLGTVAVLVGAAVGAAVGESAPDLFAATGAAAGLGLAALLVRLAGRWWPYSAVQLARPACSGGQS</sequence>
<evidence type="ECO:0000313" key="2">
    <source>
        <dbReference type="EMBL" id="CAL94250.1"/>
    </source>
</evidence>
<accession>A1K5Z5</accession>
<dbReference type="eggNOG" id="COG3086">
    <property type="taxonomic scope" value="Bacteria"/>
</dbReference>
<feature type="transmembrane region" description="Helical" evidence="1">
    <location>
        <begin position="81"/>
        <end position="99"/>
    </location>
</feature>
<keyword evidence="1" id="KW-1133">Transmembrane helix</keyword>
<dbReference type="PANTHER" id="PTHR35867:SF1">
    <property type="entry name" value="PROTEIN RSEC"/>
    <property type="match status" value="1"/>
</dbReference>
<dbReference type="Proteomes" id="UP000002588">
    <property type="component" value="Chromosome"/>
</dbReference>
<feature type="transmembrane region" description="Helical" evidence="1">
    <location>
        <begin position="105"/>
        <end position="126"/>
    </location>
</feature>
<dbReference type="STRING" id="62928.azo1633"/>
<name>A1K5Z5_AZOSB</name>
<proteinExistence type="predicted"/>
<gene>
    <name evidence="2" type="primary">rseC</name>
    <name evidence="2" type="ordered locus">azo1633</name>
</gene>
<keyword evidence="3" id="KW-1185">Reference proteome</keyword>
<dbReference type="OrthoDB" id="8536337at2"/>
<organism evidence="2 3">
    <name type="scientific">Azoarcus sp. (strain BH72)</name>
    <dbReference type="NCBI Taxonomy" id="418699"/>
    <lineage>
        <taxon>Bacteria</taxon>
        <taxon>Pseudomonadati</taxon>
        <taxon>Pseudomonadota</taxon>
        <taxon>Betaproteobacteria</taxon>
        <taxon>Rhodocyclales</taxon>
        <taxon>Zoogloeaceae</taxon>
        <taxon>Azoarcus</taxon>
    </lineage>
</organism>
<dbReference type="InterPro" id="IPR007359">
    <property type="entry name" value="SigmaE_reg_RseC_MucC"/>
</dbReference>
<dbReference type="PIRSF" id="PIRSF004923">
    <property type="entry name" value="RseC"/>
    <property type="match status" value="1"/>
</dbReference>
<dbReference type="InterPro" id="IPR026268">
    <property type="entry name" value="RseC"/>
</dbReference>
<protein>
    <submittedName>
        <fullName evidence="2">Sigma-E factor regulatory protein RseC</fullName>
    </submittedName>
</protein>
<dbReference type="KEGG" id="azo:azo1633"/>
<dbReference type="HOGENOM" id="CLU_124911_0_1_4"/>
<dbReference type="PANTHER" id="PTHR35867">
    <property type="entry name" value="PROTEIN RSEC"/>
    <property type="match status" value="1"/>
</dbReference>
<evidence type="ECO:0000313" key="3">
    <source>
        <dbReference type="Proteomes" id="UP000002588"/>
    </source>
</evidence>
<dbReference type="Pfam" id="PF04246">
    <property type="entry name" value="RseC_MucC"/>
    <property type="match status" value="1"/>
</dbReference>